<accession>A0A7J7H2V4</accession>
<protein>
    <submittedName>
        <fullName evidence="1">Uncharacterized protein</fullName>
    </submittedName>
</protein>
<reference evidence="1 2" key="2">
    <citation type="submission" date="2020-07" db="EMBL/GenBank/DDBJ databases">
        <title>Genome assembly of wild tea tree DASZ reveals pedigree and selection history of tea varieties.</title>
        <authorList>
            <person name="Zhang W."/>
        </authorList>
    </citation>
    <scope>NUCLEOTIDE SEQUENCE [LARGE SCALE GENOMIC DNA]</scope>
    <source>
        <strain evidence="2">cv. G240</strain>
        <tissue evidence="1">Leaf</tissue>
    </source>
</reference>
<evidence type="ECO:0000313" key="1">
    <source>
        <dbReference type="EMBL" id="KAF5947302.1"/>
    </source>
</evidence>
<organism evidence="1 2">
    <name type="scientific">Camellia sinensis</name>
    <name type="common">Tea plant</name>
    <name type="synonym">Thea sinensis</name>
    <dbReference type="NCBI Taxonomy" id="4442"/>
    <lineage>
        <taxon>Eukaryota</taxon>
        <taxon>Viridiplantae</taxon>
        <taxon>Streptophyta</taxon>
        <taxon>Embryophyta</taxon>
        <taxon>Tracheophyta</taxon>
        <taxon>Spermatophyta</taxon>
        <taxon>Magnoliopsida</taxon>
        <taxon>eudicotyledons</taxon>
        <taxon>Gunneridae</taxon>
        <taxon>Pentapetalae</taxon>
        <taxon>asterids</taxon>
        <taxon>Ericales</taxon>
        <taxon>Theaceae</taxon>
        <taxon>Camellia</taxon>
    </lineage>
</organism>
<dbReference type="AlphaFoldDB" id="A0A7J7H2V4"/>
<keyword evidence="2" id="KW-1185">Reference proteome</keyword>
<sequence>MGKKAELQAPPGVKNGVLFQSSSSPMREKVFRGGFVWLFRKGSPRFMEVVGLSSIRGAALLVQFGGFAMPMVSMTRAIVRLEVKMLDISSGAVLVADPLFFMLRYDGCWSWRWPPSPWWSVVCLVGVQRSSACSGCRCAPVMLRPELWEGHGLQLRPPRFTGVIASAFRMKFVSQAGHVRVDRGDLCLLRRVFIRPWVELVRLVAPCRCLLLRNGFGWVKVVCQGCTFSGAGNLVSVCWRRRFTGFSGSGCLYSSDCDVGFPPAVYGTVCIWACFHARVCRVLVCCRSAAEGSLWACAVAGCGLSRAAGFSEDFVGLDVTAVRSGMLTGFHVLIYGRDWGRMGLGWILRNRYYNKLDLVSIALRETAFSASSKRGILSAENLTNPFHMSRVWKREPLLIIRAPLLLVVLGTTKWAFSIRLTKPMMLSWSFRMISHTGTETRPGLPRGAAVGNLGQWAKARSSNIA</sequence>
<reference evidence="2" key="1">
    <citation type="journal article" date="2020" name="Nat. Commun.">
        <title>Genome assembly of wild tea tree DASZ reveals pedigree and selection history of tea varieties.</title>
        <authorList>
            <person name="Zhang W."/>
            <person name="Zhang Y."/>
            <person name="Qiu H."/>
            <person name="Guo Y."/>
            <person name="Wan H."/>
            <person name="Zhang X."/>
            <person name="Scossa F."/>
            <person name="Alseekh S."/>
            <person name="Zhang Q."/>
            <person name="Wang P."/>
            <person name="Xu L."/>
            <person name="Schmidt M.H."/>
            <person name="Jia X."/>
            <person name="Li D."/>
            <person name="Zhu A."/>
            <person name="Guo F."/>
            <person name="Chen W."/>
            <person name="Ni D."/>
            <person name="Usadel B."/>
            <person name="Fernie A.R."/>
            <person name="Wen W."/>
        </authorList>
    </citation>
    <scope>NUCLEOTIDE SEQUENCE [LARGE SCALE GENOMIC DNA]</scope>
    <source>
        <strain evidence="2">cv. G240</strain>
    </source>
</reference>
<proteinExistence type="predicted"/>
<evidence type="ECO:0000313" key="2">
    <source>
        <dbReference type="Proteomes" id="UP000593564"/>
    </source>
</evidence>
<name>A0A7J7H2V4_CAMSI</name>
<comment type="caution">
    <text evidence="1">The sequence shown here is derived from an EMBL/GenBank/DDBJ whole genome shotgun (WGS) entry which is preliminary data.</text>
</comment>
<dbReference type="EMBL" id="JACBKZ010000006">
    <property type="protein sequence ID" value="KAF5947302.1"/>
    <property type="molecule type" value="Genomic_DNA"/>
</dbReference>
<dbReference type="Proteomes" id="UP000593564">
    <property type="component" value="Unassembled WGS sequence"/>
</dbReference>
<gene>
    <name evidence="1" type="ORF">HYC85_013259</name>
</gene>